<evidence type="ECO:0000313" key="9">
    <source>
        <dbReference type="Proteomes" id="UP000247346"/>
    </source>
</evidence>
<dbReference type="InterPro" id="IPR020846">
    <property type="entry name" value="MFS_dom"/>
</dbReference>
<evidence type="ECO:0000256" key="1">
    <source>
        <dbReference type="ARBA" id="ARBA00004141"/>
    </source>
</evidence>
<feature type="transmembrane region" description="Helical" evidence="6">
    <location>
        <begin position="53"/>
        <end position="74"/>
    </location>
</feature>
<feature type="transmembrane region" description="Helical" evidence="6">
    <location>
        <begin position="12"/>
        <end position="33"/>
    </location>
</feature>
<dbReference type="InterPro" id="IPR044770">
    <property type="entry name" value="MFS_spinster-like"/>
</dbReference>
<dbReference type="GO" id="GO:0022857">
    <property type="term" value="F:transmembrane transporter activity"/>
    <property type="evidence" value="ECO:0007669"/>
    <property type="project" value="InterPro"/>
</dbReference>
<sequence length="440" mass="46898">MRDPLSSPAPYRPLYAWYVTLVLLLAYTLSFVDRQILGLLVQPIKRDLQLSDSAFSLVHGFAFAVFYTLIGVMLGRVADRRNRRNLIVLGVVVWIAATAAGAYVTSFFTLFLARVFVGVGEASLSPAAYSMLADYFPPEKRARAMSVYTSGVYIGSAAAFIVGGLVIAATSKESTVVLPLLGSFRPWQAAFILVALPGLAVIALMATVREPARREQAAAVPSVRPDLSHLRDNARVYVSLFLANGVIAMITFGITAWLPATFIRRWQWTPGEIGPAYGIIILTFGIAGMLFSGFLADRLAARGSRDAALKISLVGAVLLVVSNALFAIAPGPWLALAAVALTTFVLGMPVALAPAILQAVTPNRLRGQVTSIYLLLVNLIGLGLGPYLVALGTDHVLADERQVGLSLGVVCMGAALLGALCLWTAAAPYRALLRRVDAAL</sequence>
<feature type="transmembrane region" description="Helical" evidence="6">
    <location>
        <begin position="236"/>
        <end position="257"/>
    </location>
</feature>
<feature type="transmembrane region" description="Helical" evidence="6">
    <location>
        <begin position="189"/>
        <end position="208"/>
    </location>
</feature>
<evidence type="ECO:0000313" key="8">
    <source>
        <dbReference type="EMBL" id="PPU82482.1"/>
    </source>
</evidence>
<evidence type="ECO:0000256" key="3">
    <source>
        <dbReference type="ARBA" id="ARBA00022692"/>
    </source>
</evidence>
<feature type="transmembrane region" description="Helical" evidence="6">
    <location>
        <begin position="277"/>
        <end position="296"/>
    </location>
</feature>
<dbReference type="PROSITE" id="PS50850">
    <property type="entry name" value="MFS"/>
    <property type="match status" value="1"/>
</dbReference>
<name>A0A2P5Z3W4_9XANT</name>
<feature type="transmembrane region" description="Helical" evidence="6">
    <location>
        <begin position="86"/>
        <end position="105"/>
    </location>
</feature>
<dbReference type="OrthoDB" id="6057322at2"/>
<dbReference type="CDD" id="cd17328">
    <property type="entry name" value="MFS_spinster_like"/>
    <property type="match status" value="1"/>
</dbReference>
<dbReference type="PANTHER" id="PTHR23505">
    <property type="entry name" value="SPINSTER"/>
    <property type="match status" value="1"/>
</dbReference>
<dbReference type="GO" id="GO:0016020">
    <property type="term" value="C:membrane"/>
    <property type="evidence" value="ECO:0007669"/>
    <property type="project" value="UniProtKB-SubCell"/>
</dbReference>
<organism evidence="8 9">
    <name type="scientific">Xanthomonas sacchari</name>
    <dbReference type="NCBI Taxonomy" id="56458"/>
    <lineage>
        <taxon>Bacteria</taxon>
        <taxon>Pseudomonadati</taxon>
        <taxon>Pseudomonadota</taxon>
        <taxon>Gammaproteobacteria</taxon>
        <taxon>Lysobacterales</taxon>
        <taxon>Lysobacteraceae</taxon>
        <taxon>Xanthomonas</taxon>
    </lineage>
</organism>
<evidence type="ECO:0000256" key="5">
    <source>
        <dbReference type="ARBA" id="ARBA00023136"/>
    </source>
</evidence>
<dbReference type="InterPro" id="IPR011701">
    <property type="entry name" value="MFS"/>
</dbReference>
<dbReference type="STRING" id="56458.SB85_14045"/>
<dbReference type="EMBL" id="MDEK01000008">
    <property type="protein sequence ID" value="PPU82482.1"/>
    <property type="molecule type" value="Genomic_DNA"/>
</dbReference>
<feature type="transmembrane region" description="Helical" evidence="6">
    <location>
        <begin position="335"/>
        <end position="360"/>
    </location>
</feature>
<dbReference type="InterPro" id="IPR036259">
    <property type="entry name" value="MFS_trans_sf"/>
</dbReference>
<feature type="domain" description="Major facilitator superfamily (MFS) profile" evidence="7">
    <location>
        <begin position="19"/>
        <end position="430"/>
    </location>
</feature>
<dbReference type="SUPFAM" id="SSF103473">
    <property type="entry name" value="MFS general substrate transporter"/>
    <property type="match status" value="1"/>
</dbReference>
<evidence type="ECO:0000259" key="7">
    <source>
        <dbReference type="PROSITE" id="PS50850"/>
    </source>
</evidence>
<comment type="caution">
    <text evidence="8">The sequence shown here is derived from an EMBL/GenBank/DDBJ whole genome shotgun (WGS) entry which is preliminary data.</text>
</comment>
<dbReference type="PANTHER" id="PTHR23505:SF79">
    <property type="entry name" value="PROTEIN SPINSTER"/>
    <property type="match status" value="1"/>
</dbReference>
<dbReference type="AlphaFoldDB" id="A0A2P5Z3W4"/>
<dbReference type="GeneID" id="93881006"/>
<dbReference type="Proteomes" id="UP000247346">
    <property type="component" value="Unassembled WGS sequence"/>
</dbReference>
<evidence type="ECO:0000256" key="2">
    <source>
        <dbReference type="ARBA" id="ARBA00022448"/>
    </source>
</evidence>
<feature type="transmembrane region" description="Helical" evidence="6">
    <location>
        <begin position="403"/>
        <end position="425"/>
    </location>
</feature>
<gene>
    <name evidence="8" type="ORF">XsacCFBP4641_09930</name>
</gene>
<keyword evidence="3 6" id="KW-0812">Transmembrane</keyword>
<proteinExistence type="predicted"/>
<reference evidence="8 9" key="1">
    <citation type="submission" date="2016-08" db="EMBL/GenBank/DDBJ databases">
        <authorList>
            <person name="Seilhamer J.J."/>
        </authorList>
    </citation>
    <scope>NUCLEOTIDE SEQUENCE [LARGE SCALE GENOMIC DNA]</scope>
    <source>
        <strain evidence="8 9">CFBP4641</strain>
    </source>
</reference>
<comment type="subcellular location">
    <subcellularLocation>
        <location evidence="1">Membrane</location>
        <topology evidence="1">Multi-pass membrane protein</topology>
    </subcellularLocation>
</comment>
<protein>
    <submittedName>
        <fullName evidence="8">MFS transporter</fullName>
    </submittedName>
</protein>
<keyword evidence="5 6" id="KW-0472">Membrane</keyword>
<keyword evidence="2" id="KW-0813">Transport</keyword>
<feature type="transmembrane region" description="Helical" evidence="6">
    <location>
        <begin position="308"/>
        <end position="329"/>
    </location>
</feature>
<evidence type="ECO:0000256" key="6">
    <source>
        <dbReference type="SAM" id="Phobius"/>
    </source>
</evidence>
<feature type="transmembrane region" description="Helical" evidence="6">
    <location>
        <begin position="145"/>
        <end position="169"/>
    </location>
</feature>
<evidence type="ECO:0000256" key="4">
    <source>
        <dbReference type="ARBA" id="ARBA00022989"/>
    </source>
</evidence>
<feature type="transmembrane region" description="Helical" evidence="6">
    <location>
        <begin position="372"/>
        <end position="391"/>
    </location>
</feature>
<accession>A0A2P5Z3W4</accession>
<dbReference type="RefSeq" id="WP_010343730.1">
    <property type="nucleotide sequence ID" value="NZ_CP132343.1"/>
</dbReference>
<dbReference type="Gene3D" id="1.20.1250.20">
    <property type="entry name" value="MFS general substrate transporter like domains"/>
    <property type="match status" value="1"/>
</dbReference>
<keyword evidence="4 6" id="KW-1133">Transmembrane helix</keyword>
<dbReference type="Pfam" id="PF07690">
    <property type="entry name" value="MFS_1"/>
    <property type="match status" value="1"/>
</dbReference>